<evidence type="ECO:0000259" key="1">
    <source>
        <dbReference type="Pfam" id="PF07603"/>
    </source>
</evidence>
<evidence type="ECO:0000313" key="2">
    <source>
        <dbReference type="EMBL" id="MDM8562793.1"/>
    </source>
</evidence>
<dbReference type="Pfam" id="PF07603">
    <property type="entry name" value="Lcl_C"/>
    <property type="match status" value="1"/>
</dbReference>
<comment type="caution">
    <text evidence="2">The sequence shown here is derived from an EMBL/GenBank/DDBJ whole genome shotgun (WGS) entry which is preliminary data.</text>
</comment>
<dbReference type="InterPro" id="IPR011460">
    <property type="entry name" value="Lcl_C"/>
</dbReference>
<proteinExistence type="predicted"/>
<sequence length="180" mass="19985">MNLYGGFTNTIGQFNSLNVWLVRDEFVADVPPPSEVPIDSSYRYTNNGDGTVTDNRSGLIWLKDANCFHNLSWWGAKQSAANLANGQCGLSDGSTSGTWRLPSKAEWKAMIDKNYSYPVLSNAAGTGKWTEGDAFSGVQMDAYWSSNTSAYSNAWEMYLGNGSMFDFNKDSTFYVWPVRD</sequence>
<keyword evidence="3" id="KW-1185">Reference proteome</keyword>
<dbReference type="Proteomes" id="UP001171945">
    <property type="component" value="Unassembled WGS sequence"/>
</dbReference>
<evidence type="ECO:0000313" key="3">
    <source>
        <dbReference type="Proteomes" id="UP001171945"/>
    </source>
</evidence>
<organism evidence="2 3">
    <name type="scientific">Candidatus Marithioploca araucensis</name>
    <dbReference type="NCBI Taxonomy" id="70273"/>
    <lineage>
        <taxon>Bacteria</taxon>
        <taxon>Pseudomonadati</taxon>
        <taxon>Pseudomonadota</taxon>
        <taxon>Gammaproteobacteria</taxon>
        <taxon>Thiotrichales</taxon>
        <taxon>Thiotrichaceae</taxon>
        <taxon>Candidatus Marithioploca</taxon>
    </lineage>
</organism>
<accession>A0ABT7VTB4</accession>
<protein>
    <submittedName>
        <fullName evidence="2">DUF1566 domain-containing protein</fullName>
    </submittedName>
</protein>
<gene>
    <name evidence="2" type="ORF">QUF54_05505</name>
</gene>
<dbReference type="EMBL" id="JAUCGM010000292">
    <property type="protein sequence ID" value="MDM8562793.1"/>
    <property type="molecule type" value="Genomic_DNA"/>
</dbReference>
<name>A0ABT7VTB4_9GAMM</name>
<feature type="domain" description="Lcl C-terminal" evidence="1">
    <location>
        <begin position="50"/>
        <end position="179"/>
    </location>
</feature>
<reference evidence="2" key="1">
    <citation type="submission" date="2023-06" db="EMBL/GenBank/DDBJ databases">
        <title>Uncultivated large filamentous bacteria from sulfidic sediments reveal new species and different genomic features in energy metabolism and defense.</title>
        <authorList>
            <person name="Fonseca A."/>
        </authorList>
    </citation>
    <scope>NUCLEOTIDE SEQUENCE</scope>
    <source>
        <strain evidence="2">HSG4</strain>
    </source>
</reference>